<feature type="signal peptide" evidence="3">
    <location>
        <begin position="1"/>
        <end position="19"/>
    </location>
</feature>
<keyword evidence="3" id="KW-0732">Signal</keyword>
<protein>
    <submittedName>
        <fullName evidence="5">Trypsin</fullName>
    </submittedName>
</protein>
<dbReference type="InterPro" id="IPR009003">
    <property type="entry name" value="Peptidase_S1_PA"/>
</dbReference>
<evidence type="ECO:0000313" key="5">
    <source>
        <dbReference type="EMBL" id="PSW24134.1"/>
    </source>
</evidence>
<evidence type="ECO:0000256" key="1">
    <source>
        <dbReference type="ARBA" id="ARBA00023157"/>
    </source>
</evidence>
<dbReference type="PRINTS" id="PR00722">
    <property type="entry name" value="CHYMOTRYPSIN"/>
</dbReference>
<evidence type="ECO:0000256" key="2">
    <source>
        <dbReference type="RuleBase" id="RU363034"/>
    </source>
</evidence>
<keyword evidence="2" id="KW-0720">Serine protease</keyword>
<keyword evidence="2" id="KW-0378">Hydrolase</keyword>
<dbReference type="PANTHER" id="PTHR24256">
    <property type="entry name" value="TRYPTASE-RELATED"/>
    <property type="match status" value="1"/>
</dbReference>
<gene>
    <name evidence="5" type="ORF">C9I94_12390</name>
</gene>
<dbReference type="InterPro" id="IPR033116">
    <property type="entry name" value="TRYPSIN_SER"/>
</dbReference>
<organism evidence="5 6">
    <name type="scientific">Photobacterium swingsii</name>
    <dbReference type="NCBI Taxonomy" id="680026"/>
    <lineage>
        <taxon>Bacteria</taxon>
        <taxon>Pseudomonadati</taxon>
        <taxon>Pseudomonadota</taxon>
        <taxon>Gammaproteobacteria</taxon>
        <taxon>Vibrionales</taxon>
        <taxon>Vibrionaceae</taxon>
        <taxon>Photobacterium</taxon>
    </lineage>
</organism>
<dbReference type="InterPro" id="IPR001254">
    <property type="entry name" value="Trypsin_dom"/>
</dbReference>
<dbReference type="InterPro" id="IPR051487">
    <property type="entry name" value="Ser/Thr_Proteases_Immune/Dev"/>
</dbReference>
<dbReference type="EMBL" id="PYLZ01000006">
    <property type="protein sequence ID" value="PSW24134.1"/>
    <property type="molecule type" value="Genomic_DNA"/>
</dbReference>
<keyword evidence="2" id="KW-0645">Protease</keyword>
<keyword evidence="6" id="KW-1185">Reference proteome</keyword>
<dbReference type="InterPro" id="IPR043504">
    <property type="entry name" value="Peptidase_S1_PA_chymotrypsin"/>
</dbReference>
<dbReference type="CDD" id="cd00190">
    <property type="entry name" value="Tryp_SPc"/>
    <property type="match status" value="1"/>
</dbReference>
<keyword evidence="1" id="KW-1015">Disulfide bond</keyword>
<feature type="chain" id="PRO_5015638032" evidence="3">
    <location>
        <begin position="20"/>
        <end position="354"/>
    </location>
</feature>
<dbReference type="SUPFAM" id="SSF50494">
    <property type="entry name" value="Trypsin-like serine proteases"/>
    <property type="match status" value="1"/>
</dbReference>
<evidence type="ECO:0000256" key="3">
    <source>
        <dbReference type="SAM" id="SignalP"/>
    </source>
</evidence>
<dbReference type="GO" id="GO:0006508">
    <property type="term" value="P:proteolysis"/>
    <property type="evidence" value="ECO:0007669"/>
    <property type="project" value="UniProtKB-KW"/>
</dbReference>
<dbReference type="AlphaFoldDB" id="A0A2T3P6A9"/>
<dbReference type="RefSeq" id="WP_107302778.1">
    <property type="nucleotide sequence ID" value="NZ_AP024852.1"/>
</dbReference>
<dbReference type="GO" id="GO:0004252">
    <property type="term" value="F:serine-type endopeptidase activity"/>
    <property type="evidence" value="ECO:0007669"/>
    <property type="project" value="InterPro"/>
</dbReference>
<feature type="domain" description="Peptidase S1" evidence="4">
    <location>
        <begin position="28"/>
        <end position="290"/>
    </location>
</feature>
<evidence type="ECO:0000259" key="4">
    <source>
        <dbReference type="PROSITE" id="PS50240"/>
    </source>
</evidence>
<name>A0A2T3P6A9_9GAMM</name>
<dbReference type="OrthoDB" id="9813836at2"/>
<dbReference type="Pfam" id="PF00089">
    <property type="entry name" value="Trypsin"/>
    <property type="match status" value="1"/>
</dbReference>
<dbReference type="PROSITE" id="PS00134">
    <property type="entry name" value="TRYPSIN_HIS"/>
    <property type="match status" value="1"/>
</dbReference>
<dbReference type="STRING" id="680026.AB733_06885"/>
<reference evidence="5 6" key="1">
    <citation type="submission" date="2018-01" db="EMBL/GenBank/DDBJ databases">
        <title>Whole genome sequencing of Histamine producing bacteria.</title>
        <authorList>
            <person name="Butler K."/>
        </authorList>
    </citation>
    <scope>NUCLEOTIDE SEQUENCE [LARGE SCALE GENOMIC DNA]</scope>
    <source>
        <strain evidence="5 6">DSM 24669</strain>
    </source>
</reference>
<dbReference type="Proteomes" id="UP000240481">
    <property type="component" value="Unassembled WGS sequence"/>
</dbReference>
<comment type="caution">
    <text evidence="5">The sequence shown here is derived from an EMBL/GenBank/DDBJ whole genome shotgun (WGS) entry which is preliminary data.</text>
</comment>
<dbReference type="Gene3D" id="2.40.10.10">
    <property type="entry name" value="Trypsin-like serine proteases"/>
    <property type="match status" value="1"/>
</dbReference>
<evidence type="ECO:0000313" key="6">
    <source>
        <dbReference type="Proteomes" id="UP000240481"/>
    </source>
</evidence>
<dbReference type="InterPro" id="IPR018114">
    <property type="entry name" value="TRYPSIN_HIS"/>
</dbReference>
<dbReference type="PROSITE" id="PS50240">
    <property type="entry name" value="TRYPSIN_DOM"/>
    <property type="match status" value="1"/>
</dbReference>
<proteinExistence type="predicted"/>
<dbReference type="PROSITE" id="PS00135">
    <property type="entry name" value="TRYPSIN_SER"/>
    <property type="match status" value="1"/>
</dbReference>
<accession>A0A2T3P6A9</accession>
<sequence length="354" mass="36781">MARYIVLLLLCYISLPVFASSPVASPRIIGGVTSQNDELPWQVYLNISFPNDGTYVCGGVLVAQDVVLTAAHCLQNGGLIADAADIKVWGGISSIFSATSRNALSVSSRIINTNYNASRFSNDIAVLKLRSPAPDSAKPILIATQDQQERADLAFRTNYTQGGNNPANLLVSGWGSTSVNGSSGSSSLQQTLLTGVPDNICSNQWGAGVTDGEANIFVCAISPSPLVVRDSCFGDSGGPLVWQDPLRASDPDFGLRLLGLVSFGDGCASSLPGVYTEVLPFVGWINGLTTNSLLAVSTPALSIDPFAKDYSNAGTDIAVPSTDNISGSDGGGSVGILVILGLFSLAMKRSRAAV</sequence>
<dbReference type="SMART" id="SM00020">
    <property type="entry name" value="Tryp_SPc"/>
    <property type="match status" value="1"/>
</dbReference>
<dbReference type="InterPro" id="IPR001314">
    <property type="entry name" value="Peptidase_S1A"/>
</dbReference>
<dbReference type="FunFam" id="2.40.10.10:FF:000068">
    <property type="entry name" value="transmembrane protease serine 2"/>
    <property type="match status" value="1"/>
</dbReference>